<dbReference type="GO" id="GO:0055085">
    <property type="term" value="P:transmembrane transport"/>
    <property type="evidence" value="ECO:0007669"/>
    <property type="project" value="InterPro"/>
</dbReference>
<dbReference type="InterPro" id="IPR037682">
    <property type="entry name" value="TonB_C"/>
</dbReference>
<dbReference type="PANTHER" id="PTHR33446:SF2">
    <property type="entry name" value="PROTEIN TONB"/>
    <property type="match status" value="1"/>
</dbReference>
<dbReference type="EMBL" id="VDES01000002">
    <property type="protein sequence ID" value="MBA1375168.1"/>
    <property type="molecule type" value="Genomic_DNA"/>
</dbReference>
<protein>
    <submittedName>
        <fullName evidence="12">Energy transducer TonB</fullName>
    </submittedName>
</protein>
<evidence type="ECO:0000259" key="11">
    <source>
        <dbReference type="PROSITE" id="PS52015"/>
    </source>
</evidence>
<evidence type="ECO:0000313" key="13">
    <source>
        <dbReference type="Proteomes" id="UP000589292"/>
    </source>
</evidence>
<evidence type="ECO:0000313" key="12">
    <source>
        <dbReference type="EMBL" id="MBA1375168.1"/>
    </source>
</evidence>
<keyword evidence="7" id="KW-0653">Protein transport</keyword>
<keyword evidence="5" id="KW-0997">Cell inner membrane</keyword>
<dbReference type="Pfam" id="PF03544">
    <property type="entry name" value="TonB_C"/>
    <property type="match status" value="1"/>
</dbReference>
<comment type="subcellular location">
    <subcellularLocation>
        <location evidence="1">Cell inner membrane</location>
        <topology evidence="1">Single-pass membrane protein</topology>
        <orientation evidence="1">Periplasmic side</orientation>
    </subcellularLocation>
</comment>
<dbReference type="PROSITE" id="PS52015">
    <property type="entry name" value="TONB_CTD"/>
    <property type="match status" value="1"/>
</dbReference>
<sequence>MALAGLGYRVVKTREDSLIAVNLAPPPPPPSPSKPAPPESQTLQTSVQPAPVTVPAPVPRPVVAMVPTSAPSVPVMAIAAPPALVSAPAPAPPAPPATVTSDALGTRMISGAPPRYPVESRRKKEQGTVELALVLGLDGRVETISIASSSGFARLDQAALEAVRRWRWAPTLRDGAPVKVRGTVEIPFVLNNL</sequence>
<evidence type="ECO:0000256" key="2">
    <source>
        <dbReference type="ARBA" id="ARBA00006555"/>
    </source>
</evidence>
<dbReference type="PANTHER" id="PTHR33446">
    <property type="entry name" value="PROTEIN TONB-RELATED"/>
    <property type="match status" value="1"/>
</dbReference>
<evidence type="ECO:0000256" key="10">
    <source>
        <dbReference type="SAM" id="MobiDB-lite"/>
    </source>
</evidence>
<accession>A0A7V8REY5</accession>
<name>A0A7V8REY5_9SPHN</name>
<evidence type="ECO:0000256" key="3">
    <source>
        <dbReference type="ARBA" id="ARBA00022448"/>
    </source>
</evidence>
<evidence type="ECO:0000256" key="9">
    <source>
        <dbReference type="ARBA" id="ARBA00023136"/>
    </source>
</evidence>
<keyword evidence="13" id="KW-1185">Reference proteome</keyword>
<comment type="similarity">
    <text evidence="2">Belongs to the TonB family.</text>
</comment>
<gene>
    <name evidence="12" type="ORF">FG486_12535</name>
</gene>
<evidence type="ECO:0000256" key="6">
    <source>
        <dbReference type="ARBA" id="ARBA00022692"/>
    </source>
</evidence>
<comment type="caution">
    <text evidence="12">The sequence shown here is derived from an EMBL/GenBank/DDBJ whole genome shotgun (WGS) entry which is preliminary data.</text>
</comment>
<evidence type="ECO:0000256" key="5">
    <source>
        <dbReference type="ARBA" id="ARBA00022519"/>
    </source>
</evidence>
<dbReference type="NCBIfam" id="TIGR01352">
    <property type="entry name" value="tonB_Cterm"/>
    <property type="match status" value="1"/>
</dbReference>
<feature type="compositionally biased region" description="Pro residues" evidence="10">
    <location>
        <begin position="24"/>
        <end position="38"/>
    </location>
</feature>
<dbReference type="InterPro" id="IPR051045">
    <property type="entry name" value="TonB-dependent_transducer"/>
</dbReference>
<keyword evidence="9" id="KW-0472">Membrane</keyword>
<evidence type="ECO:0000256" key="8">
    <source>
        <dbReference type="ARBA" id="ARBA00022989"/>
    </source>
</evidence>
<proteinExistence type="inferred from homology"/>
<dbReference type="Proteomes" id="UP000589292">
    <property type="component" value="Unassembled WGS sequence"/>
</dbReference>
<keyword evidence="4" id="KW-1003">Cell membrane</keyword>
<dbReference type="GO" id="GO:0015031">
    <property type="term" value="P:protein transport"/>
    <property type="evidence" value="ECO:0007669"/>
    <property type="project" value="UniProtKB-KW"/>
</dbReference>
<organism evidence="12 13">
    <name type="scientific">Sphingomonas ursincola</name>
    <dbReference type="NCBI Taxonomy" id="56361"/>
    <lineage>
        <taxon>Bacteria</taxon>
        <taxon>Pseudomonadati</taxon>
        <taxon>Pseudomonadota</taxon>
        <taxon>Alphaproteobacteria</taxon>
        <taxon>Sphingomonadales</taxon>
        <taxon>Sphingomonadaceae</taxon>
        <taxon>Sphingomonas</taxon>
    </lineage>
</organism>
<dbReference type="InterPro" id="IPR006260">
    <property type="entry name" value="TonB/TolA_C"/>
</dbReference>
<keyword evidence="6" id="KW-0812">Transmembrane</keyword>
<evidence type="ECO:0000256" key="1">
    <source>
        <dbReference type="ARBA" id="ARBA00004383"/>
    </source>
</evidence>
<evidence type="ECO:0000256" key="4">
    <source>
        <dbReference type="ARBA" id="ARBA00022475"/>
    </source>
</evidence>
<dbReference type="GO" id="GO:0098797">
    <property type="term" value="C:plasma membrane protein complex"/>
    <property type="evidence" value="ECO:0007669"/>
    <property type="project" value="TreeGrafter"/>
</dbReference>
<dbReference type="GO" id="GO:0031992">
    <property type="term" value="F:energy transducer activity"/>
    <property type="evidence" value="ECO:0007669"/>
    <property type="project" value="TreeGrafter"/>
</dbReference>
<dbReference type="AlphaFoldDB" id="A0A7V8REY5"/>
<feature type="domain" description="TonB C-terminal" evidence="11">
    <location>
        <begin position="101"/>
        <end position="193"/>
    </location>
</feature>
<dbReference type="SUPFAM" id="SSF74653">
    <property type="entry name" value="TolA/TonB C-terminal domain"/>
    <property type="match status" value="1"/>
</dbReference>
<keyword evidence="3" id="KW-0813">Transport</keyword>
<dbReference type="Gene3D" id="3.30.1150.10">
    <property type="match status" value="1"/>
</dbReference>
<feature type="region of interest" description="Disordered" evidence="10">
    <location>
        <begin position="20"/>
        <end position="52"/>
    </location>
</feature>
<reference evidence="12 13" key="1">
    <citation type="journal article" date="1994" name="Int. J. Syst. Bacteriol.">
        <title>Phylogenetic positions of novel aerobic, bacteriochlorophyll a-containing bacteria and description of Roseococcus thiosulfatophilus gen. nov., sp. nov., Erythromicrobium ramosum gen. nov., sp. nov., and Erythrobacter litoralis sp. nov.</title>
        <authorList>
            <person name="Yurkov V."/>
            <person name="Stackebrandt E."/>
            <person name="Holmes A."/>
            <person name="Fuerst J.A."/>
            <person name="Hugenholtz P."/>
            <person name="Golecki J."/>
            <person name="Gad'on N."/>
            <person name="Gorlenko V.M."/>
            <person name="Kompantseva E.I."/>
            <person name="Drews G."/>
        </authorList>
    </citation>
    <scope>NUCLEOTIDE SEQUENCE [LARGE SCALE GENOMIC DNA]</scope>
    <source>
        <strain evidence="12 13">KR-99</strain>
    </source>
</reference>
<evidence type="ECO:0000256" key="7">
    <source>
        <dbReference type="ARBA" id="ARBA00022927"/>
    </source>
</evidence>
<keyword evidence="8" id="KW-1133">Transmembrane helix</keyword>